<keyword evidence="1" id="KW-0812">Transmembrane</keyword>
<sequence length="188" mass="20866">MNFQGFGYRTNSRFADCVKVRVEDQKVTVSGPRVSSFIYRLWIIAQVVLLWSTIPMLLLGLLLWDWRYLVSIPGLYLLHYLVSALGAAILWSLANAGTCTSGKFPTVSFDVNEVKRVKIGAGWARNGLWFVIPEFIPLVNKVSEGVTVSFEAPDGDSPKDVTYAIQFSKTEDAKALAELLNTGCSIKL</sequence>
<name>X1SNU9_9ZZZZ</name>
<gene>
    <name evidence="2" type="ORF">S12H4_02973</name>
</gene>
<dbReference type="EMBL" id="BARW01000789">
    <property type="protein sequence ID" value="GAI69464.1"/>
    <property type="molecule type" value="Genomic_DNA"/>
</dbReference>
<dbReference type="AlphaFoldDB" id="X1SNU9"/>
<feature type="transmembrane region" description="Helical" evidence="1">
    <location>
        <begin position="76"/>
        <end position="94"/>
    </location>
</feature>
<comment type="caution">
    <text evidence="2">The sequence shown here is derived from an EMBL/GenBank/DDBJ whole genome shotgun (WGS) entry which is preliminary data.</text>
</comment>
<keyword evidence="1" id="KW-0472">Membrane</keyword>
<accession>X1SNU9</accession>
<protein>
    <submittedName>
        <fullName evidence="2">Uncharacterized protein</fullName>
    </submittedName>
</protein>
<evidence type="ECO:0000256" key="1">
    <source>
        <dbReference type="SAM" id="Phobius"/>
    </source>
</evidence>
<keyword evidence="1" id="KW-1133">Transmembrane helix</keyword>
<organism evidence="2">
    <name type="scientific">marine sediment metagenome</name>
    <dbReference type="NCBI Taxonomy" id="412755"/>
    <lineage>
        <taxon>unclassified sequences</taxon>
        <taxon>metagenomes</taxon>
        <taxon>ecological metagenomes</taxon>
    </lineage>
</organism>
<feature type="transmembrane region" description="Helical" evidence="1">
    <location>
        <begin position="41"/>
        <end position="64"/>
    </location>
</feature>
<proteinExistence type="predicted"/>
<evidence type="ECO:0000313" key="2">
    <source>
        <dbReference type="EMBL" id="GAI69464.1"/>
    </source>
</evidence>
<reference evidence="2" key="1">
    <citation type="journal article" date="2014" name="Front. Microbiol.">
        <title>High frequency of phylogenetically diverse reductive dehalogenase-homologous genes in deep subseafloor sedimentary metagenomes.</title>
        <authorList>
            <person name="Kawai M."/>
            <person name="Futagami T."/>
            <person name="Toyoda A."/>
            <person name="Takaki Y."/>
            <person name="Nishi S."/>
            <person name="Hori S."/>
            <person name="Arai W."/>
            <person name="Tsubouchi T."/>
            <person name="Morono Y."/>
            <person name="Uchiyama I."/>
            <person name="Ito T."/>
            <person name="Fujiyama A."/>
            <person name="Inagaki F."/>
            <person name="Takami H."/>
        </authorList>
    </citation>
    <scope>NUCLEOTIDE SEQUENCE</scope>
    <source>
        <strain evidence="2">Expedition CK06-06</strain>
    </source>
</reference>